<dbReference type="Gene3D" id="2.40.128.270">
    <property type="match status" value="1"/>
</dbReference>
<feature type="chain" id="PRO_5038882372" evidence="1">
    <location>
        <begin position="25"/>
        <end position="128"/>
    </location>
</feature>
<dbReference type="OrthoDB" id="4990393at2"/>
<evidence type="ECO:0000256" key="1">
    <source>
        <dbReference type="SAM" id="SignalP"/>
    </source>
</evidence>
<organism evidence="3 4">
    <name type="scientific">Leucobacter triazinivorans</name>
    <dbReference type="NCBI Taxonomy" id="1784719"/>
    <lineage>
        <taxon>Bacteria</taxon>
        <taxon>Bacillati</taxon>
        <taxon>Actinomycetota</taxon>
        <taxon>Actinomycetes</taxon>
        <taxon>Micrococcales</taxon>
        <taxon>Microbacteriaceae</taxon>
        <taxon>Leucobacter</taxon>
    </lineage>
</organism>
<dbReference type="Proteomes" id="UP000289260">
    <property type="component" value="Chromosome"/>
</dbReference>
<evidence type="ECO:0000259" key="2">
    <source>
        <dbReference type="Pfam" id="PF03724"/>
    </source>
</evidence>
<keyword evidence="1" id="KW-0732">Signal</keyword>
<dbReference type="InterPro" id="IPR038670">
    <property type="entry name" value="HslJ-like_sf"/>
</dbReference>
<keyword evidence="4" id="KW-1185">Reference proteome</keyword>
<dbReference type="RefSeq" id="WP_130109168.1">
    <property type="nucleotide sequence ID" value="NZ_CP035806.1"/>
</dbReference>
<evidence type="ECO:0000313" key="3">
    <source>
        <dbReference type="EMBL" id="QBE48019.1"/>
    </source>
</evidence>
<dbReference type="PROSITE" id="PS51257">
    <property type="entry name" value="PROKAR_LIPOPROTEIN"/>
    <property type="match status" value="1"/>
</dbReference>
<protein>
    <submittedName>
        <fullName evidence="3">META domain-containing protein</fullName>
    </submittedName>
</protein>
<dbReference type="InterPro" id="IPR005184">
    <property type="entry name" value="DUF306_Meta_HslJ"/>
</dbReference>
<evidence type="ECO:0000313" key="4">
    <source>
        <dbReference type="Proteomes" id="UP000289260"/>
    </source>
</evidence>
<dbReference type="Pfam" id="PF03724">
    <property type="entry name" value="META"/>
    <property type="match status" value="1"/>
</dbReference>
<gene>
    <name evidence="3" type="ORF">EVS81_03565</name>
</gene>
<dbReference type="EMBL" id="CP035806">
    <property type="protein sequence ID" value="QBE48019.1"/>
    <property type="molecule type" value="Genomic_DNA"/>
</dbReference>
<feature type="signal peptide" evidence="1">
    <location>
        <begin position="1"/>
        <end position="24"/>
    </location>
</feature>
<sequence>MKKTLAVLGLLATALLGLSACAAAASTDLVGVWGDPENEGSPSLEFTAGADDAEGEYSGTDGCNRVGGAYTVSGTTVDLGMMRSTLMFCEGVDTWLSEARTATLEGDALAFLDEDGQQIGTLARQSGS</sequence>
<reference evidence="3 4" key="1">
    <citation type="submission" date="2019-02" db="EMBL/GenBank/DDBJ databases">
        <authorList>
            <person name="Sun L."/>
            <person name="Pan D."/>
            <person name="Wu X."/>
        </authorList>
    </citation>
    <scope>NUCLEOTIDE SEQUENCE [LARGE SCALE GENOMIC DNA]</scope>
    <source>
        <strain evidence="3 4">JW-1</strain>
    </source>
</reference>
<dbReference type="AlphaFoldDB" id="A0A4V0Z1D4"/>
<name>A0A4V0Z1D4_9MICO</name>
<feature type="domain" description="DUF306" evidence="2">
    <location>
        <begin position="37"/>
        <end position="119"/>
    </location>
</feature>
<dbReference type="KEGG" id="ltr:EVS81_03565"/>
<accession>A0A4V0Z1D4</accession>
<proteinExistence type="predicted"/>